<evidence type="ECO:0000256" key="1">
    <source>
        <dbReference type="ARBA" id="ARBA00022723"/>
    </source>
</evidence>
<dbReference type="GO" id="GO:0008270">
    <property type="term" value="F:zinc ion binding"/>
    <property type="evidence" value="ECO:0007669"/>
    <property type="project" value="InterPro"/>
</dbReference>
<dbReference type="InterPro" id="IPR001138">
    <property type="entry name" value="Zn2Cys6_DnaBD"/>
</dbReference>
<evidence type="ECO:0000313" key="8">
    <source>
        <dbReference type="Proteomes" id="UP000244855"/>
    </source>
</evidence>
<gene>
    <name evidence="7" type="ORF">DM02DRAFT_596084</name>
</gene>
<evidence type="ECO:0000256" key="3">
    <source>
        <dbReference type="ARBA" id="ARBA00023015"/>
    </source>
</evidence>
<evidence type="ECO:0000259" key="6">
    <source>
        <dbReference type="PROSITE" id="PS50048"/>
    </source>
</evidence>
<dbReference type="GO" id="GO:0000981">
    <property type="term" value="F:DNA-binding transcription factor activity, RNA polymerase II-specific"/>
    <property type="evidence" value="ECO:0007669"/>
    <property type="project" value="InterPro"/>
</dbReference>
<dbReference type="CDD" id="cd00067">
    <property type="entry name" value="GAL4"/>
    <property type="match status" value="1"/>
</dbReference>
<proteinExistence type="predicted"/>
<keyword evidence="5" id="KW-0539">Nucleus</keyword>
<dbReference type="AlphaFoldDB" id="A0A2V1DJJ9"/>
<reference evidence="7 8" key="1">
    <citation type="journal article" date="2018" name="Sci. Rep.">
        <title>Comparative genomics provides insights into the lifestyle and reveals functional heterogeneity of dark septate endophytic fungi.</title>
        <authorList>
            <person name="Knapp D.G."/>
            <person name="Nemeth J.B."/>
            <person name="Barry K."/>
            <person name="Hainaut M."/>
            <person name="Henrissat B."/>
            <person name="Johnson J."/>
            <person name="Kuo A."/>
            <person name="Lim J.H.P."/>
            <person name="Lipzen A."/>
            <person name="Nolan M."/>
            <person name="Ohm R.A."/>
            <person name="Tamas L."/>
            <person name="Grigoriev I.V."/>
            <person name="Spatafora J.W."/>
            <person name="Nagy L.G."/>
            <person name="Kovacs G.M."/>
        </authorList>
    </citation>
    <scope>NUCLEOTIDE SEQUENCE [LARGE SCALE GENOMIC DNA]</scope>
    <source>
        <strain evidence="7 8">DSE2036</strain>
    </source>
</reference>
<dbReference type="STRING" id="97972.A0A2V1DJJ9"/>
<dbReference type="Pfam" id="PF00172">
    <property type="entry name" value="Zn_clus"/>
    <property type="match status" value="1"/>
</dbReference>
<dbReference type="SUPFAM" id="SSF57701">
    <property type="entry name" value="Zn2/Cys6 DNA-binding domain"/>
    <property type="match status" value="1"/>
</dbReference>
<feature type="domain" description="Zn(2)-C6 fungal-type" evidence="6">
    <location>
        <begin position="9"/>
        <end position="39"/>
    </location>
</feature>
<name>A0A2V1DJJ9_9PLEO</name>
<dbReference type="PRINTS" id="PR00755">
    <property type="entry name" value="AFLATOXINBRP"/>
</dbReference>
<evidence type="ECO:0000256" key="4">
    <source>
        <dbReference type="ARBA" id="ARBA00023163"/>
    </source>
</evidence>
<keyword evidence="4" id="KW-0804">Transcription</keyword>
<dbReference type="Proteomes" id="UP000244855">
    <property type="component" value="Unassembled WGS sequence"/>
</dbReference>
<dbReference type="SMART" id="SM00066">
    <property type="entry name" value="GAL4"/>
    <property type="match status" value="1"/>
</dbReference>
<evidence type="ECO:0000256" key="2">
    <source>
        <dbReference type="ARBA" id="ARBA00022833"/>
    </source>
</evidence>
<keyword evidence="3" id="KW-0805">Transcription regulation</keyword>
<evidence type="ECO:0000256" key="5">
    <source>
        <dbReference type="ARBA" id="ARBA00023242"/>
    </source>
</evidence>
<accession>A0A2V1DJJ9</accession>
<dbReference type="PANTHER" id="PTHR47660">
    <property type="entry name" value="TRANSCRIPTION FACTOR WITH C2H2 AND ZN(2)-CYS(6) DNA BINDING DOMAIN (EUROFUNG)-RELATED-RELATED"/>
    <property type="match status" value="1"/>
</dbReference>
<dbReference type="PROSITE" id="PS00463">
    <property type="entry name" value="ZN2_CY6_FUNGAL_1"/>
    <property type="match status" value="1"/>
</dbReference>
<keyword evidence="8" id="KW-1185">Reference proteome</keyword>
<protein>
    <recommendedName>
        <fullName evidence="6">Zn(2)-C6 fungal-type domain-containing protein</fullName>
    </recommendedName>
</protein>
<dbReference type="PROSITE" id="PS50048">
    <property type="entry name" value="ZN2_CY6_FUNGAL_2"/>
    <property type="match status" value="1"/>
</dbReference>
<dbReference type="OrthoDB" id="5355161at2759"/>
<dbReference type="InterPro" id="IPR036864">
    <property type="entry name" value="Zn2-C6_fun-type_DNA-bd_sf"/>
</dbReference>
<keyword evidence="2" id="KW-0862">Zinc</keyword>
<sequence length="376" mass="42561">MATHTESKACNTCAKSKRKCGRQVPCCSRCAEKGISCAYPPSRRKLASSARLLLPNTSKGLAPTIQDALHASVIKTEWFLAPETWRICHDVDNPAEVAVLHKGILKKYVAEVQSWFERWVTTGSNPFIHPLLYSVNFPACVQIAYSTLTSYIHRTPENTETILQAVEDRSHDLVQQNEEVDEENLFAQIARLHALMVYQTIGLFDGDIRSRYVAESHINVQSNWASKLYQSAAKTLSYTYAAEGLPNPSTSLQQQWYLWVQSESIRRTWLVSGAISSIFLTLLHRTPTCPGSVMYTNRTGLWGAESATEWEKQCLDRDAAFMQRFESVKLFDDMEPADVDEFGTAMLSMTVHRDLLEKWKSGSNRRSNNSRIQNLI</sequence>
<dbReference type="PANTHER" id="PTHR47660:SF2">
    <property type="entry name" value="TRANSCRIPTION FACTOR WITH C2H2 AND ZN(2)-CYS(6) DNA BINDING DOMAIN (EUROFUNG)"/>
    <property type="match status" value="1"/>
</dbReference>
<keyword evidence="1" id="KW-0479">Metal-binding</keyword>
<dbReference type="Gene3D" id="4.10.240.10">
    <property type="entry name" value="Zn(2)-C6 fungal-type DNA-binding domain"/>
    <property type="match status" value="1"/>
</dbReference>
<evidence type="ECO:0000313" key="7">
    <source>
        <dbReference type="EMBL" id="PVH98357.1"/>
    </source>
</evidence>
<organism evidence="7 8">
    <name type="scientific">Periconia macrospinosa</name>
    <dbReference type="NCBI Taxonomy" id="97972"/>
    <lineage>
        <taxon>Eukaryota</taxon>
        <taxon>Fungi</taxon>
        <taxon>Dikarya</taxon>
        <taxon>Ascomycota</taxon>
        <taxon>Pezizomycotina</taxon>
        <taxon>Dothideomycetes</taxon>
        <taxon>Pleosporomycetidae</taxon>
        <taxon>Pleosporales</taxon>
        <taxon>Massarineae</taxon>
        <taxon>Periconiaceae</taxon>
        <taxon>Periconia</taxon>
    </lineage>
</organism>
<dbReference type="EMBL" id="KZ805415">
    <property type="protein sequence ID" value="PVH98357.1"/>
    <property type="molecule type" value="Genomic_DNA"/>
</dbReference>